<dbReference type="Proteomes" id="UP001317191">
    <property type="component" value="Unassembled WGS sequence"/>
</dbReference>
<reference evidence="1 2" key="1">
    <citation type="submission" date="2022-05" db="EMBL/GenBank/DDBJ databases">
        <title>Flavobacterium sp., isolated from activated sludge.</title>
        <authorList>
            <person name="Ran Q."/>
        </authorList>
    </citation>
    <scope>NUCLEOTIDE SEQUENCE [LARGE SCALE GENOMIC DNA]</scope>
    <source>
        <strain evidence="1 2">HXWNR70</strain>
    </source>
</reference>
<dbReference type="CDD" id="cd11669">
    <property type="entry name" value="TTHB210-like"/>
    <property type="match status" value="1"/>
</dbReference>
<protein>
    <recommendedName>
        <fullName evidence="3">DUF5602 domain-containing protein</fullName>
    </recommendedName>
</protein>
<sequence>METRKIIVKTVLTAFTVCFVSCESEDLSTIENTNSSSLKGYEVTAKITGKPLLYFKGPEVYYGDGYARSWISVSEGIPQEIGVELTPECLNTLSEKQEMIHKVLPLHLKARQITAFDHIGLDWNPQGHDPEGIFDKPHFDIHFYTISLSERLAIPEYSPSSDASFNHYPPEGYMPADYAAIPGPVGSEGKMGKHWLPMPLPDYLPFTKILILGTFDGKVTFMEPMITLETLQNLTTPISTPYSQPELFEKQTYYPTNYNIFINEKGNTCISLGSFVMR</sequence>
<proteinExistence type="predicted"/>
<dbReference type="EMBL" id="JAMLJM010000004">
    <property type="protein sequence ID" value="MCL9809033.1"/>
    <property type="molecule type" value="Genomic_DNA"/>
</dbReference>
<organism evidence="1 2">
    <name type="scientific">Flavobacterium luminosum</name>
    <dbReference type="NCBI Taxonomy" id="2949086"/>
    <lineage>
        <taxon>Bacteria</taxon>
        <taxon>Pseudomonadati</taxon>
        <taxon>Bacteroidota</taxon>
        <taxon>Flavobacteriia</taxon>
        <taxon>Flavobacteriales</taxon>
        <taxon>Flavobacteriaceae</taxon>
        <taxon>Flavobacterium</taxon>
    </lineage>
</organism>
<evidence type="ECO:0008006" key="3">
    <source>
        <dbReference type="Google" id="ProtNLM"/>
    </source>
</evidence>
<gene>
    <name evidence="1" type="ORF">NAT50_06650</name>
</gene>
<name>A0ABT0TNF9_9FLAO</name>
<evidence type="ECO:0000313" key="1">
    <source>
        <dbReference type="EMBL" id="MCL9809033.1"/>
    </source>
</evidence>
<comment type="caution">
    <text evidence="1">The sequence shown here is derived from an EMBL/GenBank/DDBJ whole genome shotgun (WGS) entry which is preliminary data.</text>
</comment>
<accession>A0ABT0TNF9</accession>
<dbReference type="RefSeq" id="WP_250592443.1">
    <property type="nucleotide sequence ID" value="NZ_JAMLJM010000004.1"/>
</dbReference>
<keyword evidence="2" id="KW-1185">Reference proteome</keyword>
<evidence type="ECO:0000313" key="2">
    <source>
        <dbReference type="Proteomes" id="UP001317191"/>
    </source>
</evidence>
<dbReference type="InterPro" id="IPR033786">
    <property type="entry name" value="TTHB210-like"/>
</dbReference>